<sequence>MTNQRIAIIDIGSNSVRLVVYEKLASGSHRVIEASKRAARLSEQIDSDGKLAAEAIGKLIQTINHFLMICDHHQTKTIRAVATAAIRNAVNGQEVLETIRSQSGLQVELLSGEEEAYYGFVGMINALAVDNGFLIDIGGGSTEVSLFRNRKLEASVSFPFGCVSLTRRFGRDGMLDNDAVKELEAFLSAAVAKEPWISQHPDLPLIGVGGTVRALGKIHQAYHHYPIELNHNYQLNAADVDQLFHLLQALPLDKRRKFPGLSKDRTDVIVPGLAILRLLHRAIRAKHYLVCGTGLRDGLFHATCFPGDPIVPDVLDFSISQLIGLHPETQSRHAELVRRVTPLLFDELKDTHTLPRDAELLLQTASSLFRIGASIDYYAASKHSFYLIVNSQLNGLTHRQIVLAAAIASYKGKNRLRQQLSEFRELLHEADFEGVVKLGMLLQLAMALDRSETQTGWPFELKRTGTTLLITGAAGSEQLAWEQTEVKSLAPDFKKAWGFVPEFLPAY</sequence>
<dbReference type="InterPro" id="IPR048950">
    <property type="entry name" value="Ppx_GppA_C"/>
</dbReference>
<dbReference type="GO" id="GO:0006357">
    <property type="term" value="P:regulation of transcription by RNA polymerase II"/>
    <property type="evidence" value="ECO:0007669"/>
    <property type="project" value="TreeGrafter"/>
</dbReference>
<gene>
    <name evidence="5" type="ORF">ET464_00650</name>
</gene>
<accession>A0A4P6ERG3</accession>
<dbReference type="Gene3D" id="3.30.420.40">
    <property type="match status" value="1"/>
</dbReference>
<dbReference type="SUPFAM" id="SSF109604">
    <property type="entry name" value="HD-domain/PDEase-like"/>
    <property type="match status" value="1"/>
</dbReference>
<dbReference type="Proteomes" id="UP000293568">
    <property type="component" value="Chromosome"/>
</dbReference>
<dbReference type="Pfam" id="PF21447">
    <property type="entry name" value="Ppx-GppA_III"/>
    <property type="match status" value="1"/>
</dbReference>
<dbReference type="SUPFAM" id="SSF53067">
    <property type="entry name" value="Actin-like ATPase domain"/>
    <property type="match status" value="2"/>
</dbReference>
<dbReference type="CDD" id="cd24052">
    <property type="entry name" value="ASKHA_NBD_HpPPX-GppA-like"/>
    <property type="match status" value="1"/>
</dbReference>
<dbReference type="Gene3D" id="3.30.420.150">
    <property type="entry name" value="Exopolyphosphatase. Domain 2"/>
    <property type="match status" value="1"/>
</dbReference>
<dbReference type="InterPro" id="IPR043129">
    <property type="entry name" value="ATPase_NBD"/>
</dbReference>
<evidence type="ECO:0000259" key="4">
    <source>
        <dbReference type="Pfam" id="PF21447"/>
    </source>
</evidence>
<name>A0A4P6ERG3_9BACL</name>
<dbReference type="InterPro" id="IPR050273">
    <property type="entry name" value="GppA/Ppx_hydrolase"/>
</dbReference>
<dbReference type="PANTHER" id="PTHR30005:SF0">
    <property type="entry name" value="RETROGRADE REGULATION PROTEIN 2"/>
    <property type="match status" value="1"/>
</dbReference>
<evidence type="ECO:0000313" key="6">
    <source>
        <dbReference type="Proteomes" id="UP000293568"/>
    </source>
</evidence>
<proteinExistence type="inferred from homology"/>
<evidence type="ECO:0000256" key="1">
    <source>
        <dbReference type="ARBA" id="ARBA00007125"/>
    </source>
</evidence>
<dbReference type="AlphaFoldDB" id="A0A4P6ERG3"/>
<dbReference type="PANTHER" id="PTHR30005">
    <property type="entry name" value="EXOPOLYPHOSPHATASE"/>
    <property type="match status" value="1"/>
</dbReference>
<comment type="similarity">
    <text evidence="1">Belongs to the GppA/Ppx family.</text>
</comment>
<dbReference type="PIRSF" id="PIRSF001267">
    <property type="entry name" value="Pyrophosphatase_GppA_Ppx"/>
    <property type="match status" value="1"/>
</dbReference>
<reference evidence="5 6" key="1">
    <citation type="submission" date="2019-01" db="EMBL/GenBank/DDBJ databases">
        <title>Genome sequencing of strain FW100M-2.</title>
        <authorList>
            <person name="Heo J."/>
            <person name="Kim S.-J."/>
            <person name="Kim J.-S."/>
            <person name="Hong S.-B."/>
            <person name="Kwon S.-W."/>
        </authorList>
    </citation>
    <scope>NUCLEOTIDE SEQUENCE [LARGE SCALE GENOMIC DNA]</scope>
    <source>
        <strain evidence="5 6">FW100M-2</strain>
    </source>
</reference>
<dbReference type="RefSeq" id="WP_129437336.1">
    <property type="nucleotide sequence ID" value="NZ_CP035492.1"/>
</dbReference>
<dbReference type="InterPro" id="IPR003695">
    <property type="entry name" value="Ppx_GppA_N"/>
</dbReference>
<dbReference type="GO" id="GO:0016787">
    <property type="term" value="F:hydrolase activity"/>
    <property type="evidence" value="ECO:0007669"/>
    <property type="project" value="UniProtKB-KW"/>
</dbReference>
<dbReference type="InterPro" id="IPR030673">
    <property type="entry name" value="PyroPPase_GppA_Ppx"/>
</dbReference>
<dbReference type="EMBL" id="CP035492">
    <property type="protein sequence ID" value="QAY65116.1"/>
    <property type="molecule type" value="Genomic_DNA"/>
</dbReference>
<keyword evidence="6" id="KW-1185">Reference proteome</keyword>
<feature type="domain" description="Ppx/GppA phosphatase C-terminal" evidence="4">
    <location>
        <begin position="331"/>
        <end position="456"/>
    </location>
</feature>
<protein>
    <submittedName>
        <fullName evidence="5">Ppx/GppA family phosphatase</fullName>
    </submittedName>
</protein>
<keyword evidence="2" id="KW-0378">Hydrolase</keyword>
<organism evidence="5 6">
    <name type="scientific">Paenibacillus protaetiae</name>
    <dbReference type="NCBI Taxonomy" id="2509456"/>
    <lineage>
        <taxon>Bacteria</taxon>
        <taxon>Bacillati</taxon>
        <taxon>Bacillota</taxon>
        <taxon>Bacilli</taxon>
        <taxon>Bacillales</taxon>
        <taxon>Paenibacillaceae</taxon>
        <taxon>Paenibacillus</taxon>
    </lineage>
</organism>
<dbReference type="Gene3D" id="1.10.3210.10">
    <property type="entry name" value="Hypothetical protein af1432"/>
    <property type="match status" value="1"/>
</dbReference>
<evidence type="ECO:0000313" key="5">
    <source>
        <dbReference type="EMBL" id="QAY65116.1"/>
    </source>
</evidence>
<evidence type="ECO:0000259" key="3">
    <source>
        <dbReference type="Pfam" id="PF02541"/>
    </source>
</evidence>
<dbReference type="KEGG" id="pprt:ET464_00650"/>
<dbReference type="Pfam" id="PF02541">
    <property type="entry name" value="Ppx-GppA"/>
    <property type="match status" value="1"/>
</dbReference>
<feature type="domain" description="Ppx/GppA phosphatase N-terminal" evidence="3">
    <location>
        <begin position="26"/>
        <end position="300"/>
    </location>
</feature>
<evidence type="ECO:0000256" key="2">
    <source>
        <dbReference type="ARBA" id="ARBA00022801"/>
    </source>
</evidence>
<dbReference type="OrthoDB" id="9807195at2"/>